<feature type="chain" id="PRO_5011590232" evidence="1">
    <location>
        <begin position="26"/>
        <end position="235"/>
    </location>
</feature>
<dbReference type="OrthoDB" id="2941987at2"/>
<feature type="signal peptide" evidence="1">
    <location>
        <begin position="1"/>
        <end position="25"/>
    </location>
</feature>
<dbReference type="RefSeq" id="WP_092484214.1">
    <property type="nucleotide sequence ID" value="NZ_FOYM01000018.1"/>
</dbReference>
<dbReference type="Proteomes" id="UP000199584">
    <property type="component" value="Unassembled WGS sequence"/>
</dbReference>
<proteinExistence type="predicted"/>
<protein>
    <submittedName>
        <fullName evidence="2">Uncharacterized protein</fullName>
    </submittedName>
</protein>
<keyword evidence="1" id="KW-0732">Signal</keyword>
<dbReference type="EMBL" id="FOYM01000018">
    <property type="protein sequence ID" value="SFR09156.1"/>
    <property type="molecule type" value="Genomic_DNA"/>
</dbReference>
<gene>
    <name evidence="2" type="ORF">SAMN05660706_11819</name>
</gene>
<reference evidence="3" key="1">
    <citation type="submission" date="2016-10" db="EMBL/GenBank/DDBJ databases">
        <authorList>
            <person name="Varghese N."/>
            <person name="Submissions S."/>
        </authorList>
    </citation>
    <scope>NUCLEOTIDE SEQUENCE [LARGE SCALE GENOMIC DNA]</scope>
    <source>
        <strain evidence="3">DSM 3669</strain>
    </source>
</reference>
<evidence type="ECO:0000313" key="2">
    <source>
        <dbReference type="EMBL" id="SFR09156.1"/>
    </source>
</evidence>
<sequence length="235" mass="26672">MKNWKTKVLSIVLGLSVLAPTASFAADTVTATQDMPVRKGFAHYQRFDVDQRTAAMDKMLDMVGKYTPGDVEDWKNAFAEREQLMSELKEKAPVQRQRPQISDEIREKVEAIREGVKNGTITREQAGEELKNLGLDRVRQNKQNPRLSDEVKEKVKAIREDVKNGKLTREQAAEELKSLGLQGKKNFAGHNNLMIQFNKAVKADDESAIKELLPQLLEQLKEKNQQLSVRLSETN</sequence>
<keyword evidence="3" id="KW-1185">Reference proteome</keyword>
<accession>A0A1I6DUQ4</accession>
<evidence type="ECO:0000313" key="3">
    <source>
        <dbReference type="Proteomes" id="UP000199584"/>
    </source>
</evidence>
<organism evidence="2 3">
    <name type="scientific">Desulfoscipio geothermicus DSM 3669</name>
    <dbReference type="NCBI Taxonomy" id="1121426"/>
    <lineage>
        <taxon>Bacteria</taxon>
        <taxon>Bacillati</taxon>
        <taxon>Bacillota</taxon>
        <taxon>Clostridia</taxon>
        <taxon>Eubacteriales</taxon>
        <taxon>Desulfallaceae</taxon>
        <taxon>Desulfoscipio</taxon>
    </lineage>
</organism>
<dbReference type="AlphaFoldDB" id="A0A1I6DUQ4"/>
<name>A0A1I6DUQ4_9FIRM</name>
<evidence type="ECO:0000256" key="1">
    <source>
        <dbReference type="SAM" id="SignalP"/>
    </source>
</evidence>
<dbReference type="STRING" id="39060.SAMN05660706_11819"/>